<evidence type="ECO:0000256" key="2">
    <source>
        <dbReference type="SAM" id="Phobius"/>
    </source>
</evidence>
<sequence>MIPPTSSQQPLLRCSLIAIGMVVFFASQVIFMKFEGALSIINSFQSEGEDIDIDREERGIFDDTATTNTTTNNNKYTIVIGENGKAPTTNGNDEDSSSSLPLCTREQIRKGSWQAVERPQGASYLAKVNWEQTCWKKEETAMEKIPGFQYVEHQWVIPKEYGCTFRQFDAERLCHILQNRTIAFLGDSLTFQQYNSLAYLTDARDILRFPSKCFSQGCANTTSRLYWLRDNQATAEKWTTMIRNISPEIVVLNRGAHYTPTNQMLTELEDTLETALEWQKDCDEKERDCVLLWRTTAPGYPDCQQTPGPITSIAQAKAAIGNQTWYEQEEFRQQFHWWEFEEQNRQVEDLIQQFIAKKDLRISFLDFYDLAILRPDHHMSEKDCLHWCQPGPMDAANTLLLHELEVARVRKLEGKQ</sequence>
<keyword evidence="2" id="KW-0812">Transmembrane</keyword>
<comment type="similarity">
    <text evidence="1">Belongs to the PC-esterase family. TBL subfamily.</text>
</comment>
<keyword evidence="2" id="KW-1133">Transmembrane helix</keyword>
<dbReference type="EMBL" id="CAKOGP040002214">
    <property type="protein sequence ID" value="CAJ1965708.1"/>
    <property type="molecule type" value="Genomic_DNA"/>
</dbReference>
<dbReference type="Pfam" id="PF13839">
    <property type="entry name" value="PC-Esterase"/>
    <property type="match status" value="1"/>
</dbReference>
<keyword evidence="5" id="KW-1185">Reference proteome</keyword>
<reference evidence="4" key="1">
    <citation type="submission" date="2023-08" db="EMBL/GenBank/DDBJ databases">
        <authorList>
            <person name="Audoor S."/>
            <person name="Bilcke G."/>
        </authorList>
    </citation>
    <scope>NUCLEOTIDE SEQUENCE</scope>
</reference>
<feature type="domain" description="Trichome birefringence-like C-terminal" evidence="3">
    <location>
        <begin position="242"/>
        <end position="402"/>
    </location>
</feature>
<gene>
    <name evidence="4" type="ORF">CYCCA115_LOCUS21301</name>
</gene>
<keyword evidence="2" id="KW-0472">Membrane</keyword>
<accession>A0AAD2PXA1</accession>
<dbReference type="GO" id="GO:0016413">
    <property type="term" value="F:O-acetyltransferase activity"/>
    <property type="evidence" value="ECO:0007669"/>
    <property type="project" value="InterPro"/>
</dbReference>
<organism evidence="4 5">
    <name type="scientific">Cylindrotheca closterium</name>
    <dbReference type="NCBI Taxonomy" id="2856"/>
    <lineage>
        <taxon>Eukaryota</taxon>
        <taxon>Sar</taxon>
        <taxon>Stramenopiles</taxon>
        <taxon>Ochrophyta</taxon>
        <taxon>Bacillariophyta</taxon>
        <taxon>Bacillariophyceae</taxon>
        <taxon>Bacillariophycidae</taxon>
        <taxon>Bacillariales</taxon>
        <taxon>Bacillariaceae</taxon>
        <taxon>Cylindrotheca</taxon>
    </lineage>
</organism>
<dbReference type="InterPro" id="IPR026057">
    <property type="entry name" value="TBL_C"/>
</dbReference>
<evidence type="ECO:0000313" key="5">
    <source>
        <dbReference type="Proteomes" id="UP001295423"/>
    </source>
</evidence>
<proteinExistence type="inferred from homology"/>
<dbReference type="Proteomes" id="UP001295423">
    <property type="component" value="Unassembled WGS sequence"/>
</dbReference>
<evidence type="ECO:0000313" key="4">
    <source>
        <dbReference type="EMBL" id="CAJ1965708.1"/>
    </source>
</evidence>
<dbReference type="PANTHER" id="PTHR32285">
    <property type="entry name" value="PROTEIN TRICHOME BIREFRINGENCE-LIKE 9-RELATED"/>
    <property type="match status" value="1"/>
</dbReference>
<comment type="caution">
    <text evidence="4">The sequence shown here is derived from an EMBL/GenBank/DDBJ whole genome shotgun (WGS) entry which is preliminary data.</text>
</comment>
<evidence type="ECO:0000259" key="3">
    <source>
        <dbReference type="Pfam" id="PF13839"/>
    </source>
</evidence>
<feature type="transmembrane region" description="Helical" evidence="2">
    <location>
        <begin position="12"/>
        <end position="31"/>
    </location>
</feature>
<dbReference type="AlphaFoldDB" id="A0AAD2PXA1"/>
<protein>
    <recommendedName>
        <fullName evidence="3">Trichome birefringence-like C-terminal domain-containing protein</fullName>
    </recommendedName>
</protein>
<name>A0AAD2PXA1_9STRA</name>
<dbReference type="PANTHER" id="PTHR32285:SF48">
    <property type="entry name" value="PROTEIN TRICHOME BIREFRINGENCE-LIKE 19"/>
    <property type="match status" value="1"/>
</dbReference>
<dbReference type="InterPro" id="IPR029962">
    <property type="entry name" value="TBL"/>
</dbReference>
<evidence type="ECO:0000256" key="1">
    <source>
        <dbReference type="ARBA" id="ARBA00007727"/>
    </source>
</evidence>